<dbReference type="Proteomes" id="UP001176059">
    <property type="component" value="Unassembled WGS sequence"/>
</dbReference>
<organism evidence="2 3">
    <name type="scientific">Lentinula guzmanii</name>
    <dbReference type="NCBI Taxonomy" id="2804957"/>
    <lineage>
        <taxon>Eukaryota</taxon>
        <taxon>Fungi</taxon>
        <taxon>Dikarya</taxon>
        <taxon>Basidiomycota</taxon>
        <taxon>Agaricomycotina</taxon>
        <taxon>Agaricomycetes</taxon>
        <taxon>Agaricomycetidae</taxon>
        <taxon>Agaricales</taxon>
        <taxon>Marasmiineae</taxon>
        <taxon>Omphalotaceae</taxon>
        <taxon>Lentinula</taxon>
    </lineage>
</organism>
<dbReference type="EMBL" id="JANVFO010000089">
    <property type="protein sequence ID" value="KAJ3714645.1"/>
    <property type="molecule type" value="Genomic_DNA"/>
</dbReference>
<sequence>MQRAGPVQISELNSSFCRQKNYTIMRLAPAYLSICAFGLFAIAHAAPYATRTTIHSNSDALLETRKVITSVQPDSPPRPTSPLPPSSPVYSGAGHRMPMSDNHLGTH</sequence>
<feature type="compositionally biased region" description="Pro residues" evidence="1">
    <location>
        <begin position="74"/>
        <end position="87"/>
    </location>
</feature>
<proteinExistence type="predicted"/>
<keyword evidence="3" id="KW-1185">Reference proteome</keyword>
<feature type="region of interest" description="Disordered" evidence="1">
    <location>
        <begin position="65"/>
        <end position="107"/>
    </location>
</feature>
<protein>
    <submittedName>
        <fullName evidence="2">Uncharacterized protein</fullName>
    </submittedName>
</protein>
<accession>A0AA38JAM7</accession>
<comment type="caution">
    <text evidence="2">The sequence shown here is derived from an EMBL/GenBank/DDBJ whole genome shotgun (WGS) entry which is preliminary data.</text>
</comment>
<gene>
    <name evidence="2" type="ORF">DFJ43DRAFT_1227987</name>
</gene>
<evidence type="ECO:0000313" key="3">
    <source>
        <dbReference type="Proteomes" id="UP001176059"/>
    </source>
</evidence>
<reference evidence="2" key="1">
    <citation type="submission" date="2022-08" db="EMBL/GenBank/DDBJ databases">
        <authorList>
            <consortium name="DOE Joint Genome Institute"/>
            <person name="Min B."/>
            <person name="Sierra-Patev S."/>
            <person name="Naranjo-Ortiz M."/>
            <person name="Looney B."/>
            <person name="Konkel Z."/>
            <person name="Slot J.C."/>
            <person name="Sakamoto Y."/>
            <person name="Steenwyk J.L."/>
            <person name="Rokas A."/>
            <person name="Carro J."/>
            <person name="Camarero S."/>
            <person name="Ferreira P."/>
            <person name="Molpeceres G."/>
            <person name="Ruiz-duenas F.J."/>
            <person name="Serrano A."/>
            <person name="Henrissat B."/>
            <person name="Drula E."/>
            <person name="Hughes K.W."/>
            <person name="Mata J.L."/>
            <person name="Ishikawa N.K."/>
            <person name="Vargas-Isla R."/>
            <person name="Ushijima S."/>
            <person name="Smith C.A."/>
            <person name="Ahrendt S."/>
            <person name="Andreopoulos W."/>
            <person name="He G."/>
            <person name="LaButti K."/>
            <person name="Lipzen A."/>
            <person name="Ng V."/>
            <person name="Riley R."/>
            <person name="Sandor L."/>
            <person name="Barry K."/>
            <person name="Martinez A.T."/>
            <person name="Xiao Y."/>
            <person name="Gibbons J.G."/>
            <person name="Terashima K."/>
            <person name="Hibbett D.S."/>
            <person name="Grigoriev I.V."/>
        </authorList>
    </citation>
    <scope>NUCLEOTIDE SEQUENCE</scope>
    <source>
        <strain evidence="2">ET3784</strain>
    </source>
</reference>
<evidence type="ECO:0000256" key="1">
    <source>
        <dbReference type="SAM" id="MobiDB-lite"/>
    </source>
</evidence>
<dbReference type="AlphaFoldDB" id="A0AA38JAM7"/>
<name>A0AA38JAM7_9AGAR</name>
<reference evidence="2" key="2">
    <citation type="journal article" date="2023" name="Proc. Natl. Acad. Sci. U.S.A.">
        <title>A global phylogenomic analysis of the shiitake genus Lentinula.</title>
        <authorList>
            <person name="Sierra-Patev S."/>
            <person name="Min B."/>
            <person name="Naranjo-Ortiz M."/>
            <person name="Looney B."/>
            <person name="Konkel Z."/>
            <person name="Slot J.C."/>
            <person name="Sakamoto Y."/>
            <person name="Steenwyk J.L."/>
            <person name="Rokas A."/>
            <person name="Carro J."/>
            <person name="Camarero S."/>
            <person name="Ferreira P."/>
            <person name="Molpeceres G."/>
            <person name="Ruiz-Duenas F.J."/>
            <person name="Serrano A."/>
            <person name="Henrissat B."/>
            <person name="Drula E."/>
            <person name="Hughes K.W."/>
            <person name="Mata J.L."/>
            <person name="Ishikawa N.K."/>
            <person name="Vargas-Isla R."/>
            <person name="Ushijima S."/>
            <person name="Smith C.A."/>
            <person name="Donoghue J."/>
            <person name="Ahrendt S."/>
            <person name="Andreopoulos W."/>
            <person name="He G."/>
            <person name="LaButti K."/>
            <person name="Lipzen A."/>
            <person name="Ng V."/>
            <person name="Riley R."/>
            <person name="Sandor L."/>
            <person name="Barry K."/>
            <person name="Martinez A.T."/>
            <person name="Xiao Y."/>
            <person name="Gibbons J.G."/>
            <person name="Terashima K."/>
            <person name="Grigoriev I.V."/>
            <person name="Hibbett D."/>
        </authorList>
    </citation>
    <scope>NUCLEOTIDE SEQUENCE</scope>
    <source>
        <strain evidence="2">ET3784</strain>
    </source>
</reference>
<evidence type="ECO:0000313" key="2">
    <source>
        <dbReference type="EMBL" id="KAJ3714645.1"/>
    </source>
</evidence>